<dbReference type="EnsemblPlants" id="OB03G13110.1">
    <property type="protein sequence ID" value="OB03G13110.1"/>
    <property type="gene ID" value="OB03G13110"/>
</dbReference>
<proteinExistence type="predicted"/>
<dbReference type="Gramene" id="OB03G13110.1">
    <property type="protein sequence ID" value="OB03G13110.1"/>
    <property type="gene ID" value="OB03G13110"/>
</dbReference>
<dbReference type="Proteomes" id="UP000006038">
    <property type="component" value="Chromosome 3"/>
</dbReference>
<reference evidence="1" key="1">
    <citation type="journal article" date="2013" name="Nat. Commun.">
        <title>Whole-genome sequencing of Oryza brachyantha reveals mechanisms underlying Oryza genome evolution.</title>
        <authorList>
            <person name="Chen J."/>
            <person name="Huang Q."/>
            <person name="Gao D."/>
            <person name="Wang J."/>
            <person name="Lang Y."/>
            <person name="Liu T."/>
            <person name="Li B."/>
            <person name="Bai Z."/>
            <person name="Luis Goicoechea J."/>
            <person name="Liang C."/>
            <person name="Chen C."/>
            <person name="Zhang W."/>
            <person name="Sun S."/>
            <person name="Liao Y."/>
            <person name="Zhang X."/>
            <person name="Yang L."/>
            <person name="Song C."/>
            <person name="Wang M."/>
            <person name="Shi J."/>
            <person name="Liu G."/>
            <person name="Liu J."/>
            <person name="Zhou H."/>
            <person name="Zhou W."/>
            <person name="Yu Q."/>
            <person name="An N."/>
            <person name="Chen Y."/>
            <person name="Cai Q."/>
            <person name="Wang B."/>
            <person name="Liu B."/>
            <person name="Min J."/>
            <person name="Huang Y."/>
            <person name="Wu H."/>
            <person name="Li Z."/>
            <person name="Zhang Y."/>
            <person name="Yin Y."/>
            <person name="Song W."/>
            <person name="Jiang J."/>
            <person name="Jackson S.A."/>
            <person name="Wing R.A."/>
            <person name="Wang J."/>
            <person name="Chen M."/>
        </authorList>
    </citation>
    <scope>NUCLEOTIDE SEQUENCE [LARGE SCALE GENOMIC DNA]</scope>
    <source>
        <strain evidence="1">cv. IRGC 101232</strain>
    </source>
</reference>
<accession>J3LJT5</accession>
<protein>
    <submittedName>
        <fullName evidence="1">Uncharacterized protein</fullName>
    </submittedName>
</protein>
<sequence length="72" mass="8214">MFLLGQPSNFVVLSFACPLQFCSEQKLPPHMIFCLSSICWASYMTEMLSGLFSPFYCSILMHSLVCMDTLLY</sequence>
<keyword evidence="2" id="KW-1185">Reference proteome</keyword>
<dbReference type="HOGENOM" id="CLU_2726211_0_0_1"/>
<dbReference type="AlphaFoldDB" id="J3LJT5"/>
<name>J3LJT5_ORYBR</name>
<organism evidence="1">
    <name type="scientific">Oryza brachyantha</name>
    <name type="common">malo sina</name>
    <dbReference type="NCBI Taxonomy" id="4533"/>
    <lineage>
        <taxon>Eukaryota</taxon>
        <taxon>Viridiplantae</taxon>
        <taxon>Streptophyta</taxon>
        <taxon>Embryophyta</taxon>
        <taxon>Tracheophyta</taxon>
        <taxon>Spermatophyta</taxon>
        <taxon>Magnoliopsida</taxon>
        <taxon>Liliopsida</taxon>
        <taxon>Poales</taxon>
        <taxon>Poaceae</taxon>
        <taxon>BOP clade</taxon>
        <taxon>Oryzoideae</taxon>
        <taxon>Oryzeae</taxon>
        <taxon>Oryzinae</taxon>
        <taxon>Oryza</taxon>
    </lineage>
</organism>
<evidence type="ECO:0000313" key="1">
    <source>
        <dbReference type="EnsemblPlants" id="OB03G13110.1"/>
    </source>
</evidence>
<evidence type="ECO:0000313" key="2">
    <source>
        <dbReference type="Proteomes" id="UP000006038"/>
    </source>
</evidence>
<reference evidence="1" key="2">
    <citation type="submission" date="2013-04" db="UniProtKB">
        <authorList>
            <consortium name="EnsemblPlants"/>
        </authorList>
    </citation>
    <scope>IDENTIFICATION</scope>
</reference>